<dbReference type="PRINTS" id="PR00783">
    <property type="entry name" value="MINTRINSICP"/>
</dbReference>
<keyword evidence="4 8" id="KW-1133">Transmembrane helix</keyword>
<feature type="transmembrane region" description="Helical" evidence="8">
    <location>
        <begin position="312"/>
        <end position="333"/>
    </location>
</feature>
<protein>
    <recommendedName>
        <fullName evidence="11">Aquaporin</fullName>
    </recommendedName>
</protein>
<evidence type="ECO:0000256" key="3">
    <source>
        <dbReference type="ARBA" id="ARBA00022692"/>
    </source>
</evidence>
<dbReference type="PANTHER" id="PTHR47002:SF2">
    <property type="entry name" value="AQUAPORIN AQPAE.A-LIKE"/>
    <property type="match status" value="1"/>
</dbReference>
<evidence type="ECO:0000256" key="7">
    <source>
        <dbReference type="SAM" id="MobiDB-lite"/>
    </source>
</evidence>
<accession>A0A8T0IP73</accession>
<keyword evidence="5 8" id="KW-0472">Membrane</keyword>
<dbReference type="InterPro" id="IPR022357">
    <property type="entry name" value="MIP_CS"/>
</dbReference>
<keyword evidence="10" id="KW-1185">Reference proteome</keyword>
<reference evidence="9" key="1">
    <citation type="submission" date="2020-06" db="EMBL/GenBank/DDBJ databases">
        <title>WGS assembly of Ceratodon purpureus strain R40.</title>
        <authorList>
            <person name="Carey S.B."/>
            <person name="Jenkins J."/>
            <person name="Shu S."/>
            <person name="Lovell J.T."/>
            <person name="Sreedasyam A."/>
            <person name="Maumus F."/>
            <person name="Tiley G.P."/>
            <person name="Fernandez-Pozo N."/>
            <person name="Barry K."/>
            <person name="Chen C."/>
            <person name="Wang M."/>
            <person name="Lipzen A."/>
            <person name="Daum C."/>
            <person name="Saski C.A."/>
            <person name="Payton A.C."/>
            <person name="Mcbreen J.C."/>
            <person name="Conrad R.E."/>
            <person name="Kollar L.M."/>
            <person name="Olsson S."/>
            <person name="Huttunen S."/>
            <person name="Landis J.B."/>
            <person name="Wickett N.J."/>
            <person name="Johnson M.G."/>
            <person name="Rensing S.A."/>
            <person name="Grimwood J."/>
            <person name="Schmutz J."/>
            <person name="Mcdaniel S.F."/>
        </authorList>
    </citation>
    <scope>NUCLEOTIDE SEQUENCE</scope>
    <source>
        <strain evidence="9">R40</strain>
    </source>
</reference>
<name>A0A8T0IP73_CERPU</name>
<dbReference type="PROSITE" id="PS00221">
    <property type="entry name" value="MIP"/>
    <property type="match status" value="1"/>
</dbReference>
<dbReference type="EMBL" id="CM026423">
    <property type="protein sequence ID" value="KAG0584805.1"/>
    <property type="molecule type" value="Genomic_DNA"/>
</dbReference>
<dbReference type="SUPFAM" id="SSF81338">
    <property type="entry name" value="Aquaporin-like"/>
    <property type="match status" value="1"/>
</dbReference>
<dbReference type="InterPro" id="IPR000425">
    <property type="entry name" value="MIP"/>
</dbReference>
<evidence type="ECO:0000256" key="2">
    <source>
        <dbReference type="ARBA" id="ARBA00022448"/>
    </source>
</evidence>
<dbReference type="AlphaFoldDB" id="A0A8T0IP73"/>
<feature type="region of interest" description="Disordered" evidence="7">
    <location>
        <begin position="469"/>
        <end position="495"/>
    </location>
</feature>
<dbReference type="PANTHER" id="PTHR47002">
    <property type="entry name" value="AQUAPORIN-LIKE"/>
    <property type="match status" value="1"/>
</dbReference>
<feature type="transmembrane region" description="Helical" evidence="8">
    <location>
        <begin position="101"/>
        <end position="124"/>
    </location>
</feature>
<evidence type="ECO:0000313" key="9">
    <source>
        <dbReference type="EMBL" id="KAG0584805.1"/>
    </source>
</evidence>
<proteinExistence type="inferred from homology"/>
<evidence type="ECO:0008006" key="11">
    <source>
        <dbReference type="Google" id="ProtNLM"/>
    </source>
</evidence>
<evidence type="ECO:0000256" key="4">
    <source>
        <dbReference type="ARBA" id="ARBA00022989"/>
    </source>
</evidence>
<feature type="transmembrane region" description="Helical" evidence="8">
    <location>
        <begin position="266"/>
        <end position="291"/>
    </location>
</feature>
<dbReference type="GO" id="GO:0016020">
    <property type="term" value="C:membrane"/>
    <property type="evidence" value="ECO:0007669"/>
    <property type="project" value="UniProtKB-SubCell"/>
</dbReference>
<evidence type="ECO:0000256" key="5">
    <source>
        <dbReference type="ARBA" id="ARBA00023136"/>
    </source>
</evidence>
<evidence type="ECO:0000256" key="6">
    <source>
        <dbReference type="RuleBase" id="RU000477"/>
    </source>
</evidence>
<comment type="subcellular location">
    <subcellularLocation>
        <location evidence="1">Membrane</location>
        <topology evidence="1">Multi-pass membrane protein</topology>
    </subcellularLocation>
</comment>
<dbReference type="InterPro" id="IPR023271">
    <property type="entry name" value="Aquaporin-like"/>
</dbReference>
<feature type="transmembrane region" description="Helical" evidence="8">
    <location>
        <begin position="177"/>
        <end position="198"/>
    </location>
</feature>
<keyword evidence="2 6" id="KW-0813">Transport</keyword>
<evidence type="ECO:0000256" key="8">
    <source>
        <dbReference type="SAM" id="Phobius"/>
    </source>
</evidence>
<dbReference type="GO" id="GO:0015267">
    <property type="term" value="F:channel activity"/>
    <property type="evidence" value="ECO:0007669"/>
    <property type="project" value="InterPro"/>
</dbReference>
<evidence type="ECO:0000256" key="1">
    <source>
        <dbReference type="ARBA" id="ARBA00004141"/>
    </source>
</evidence>
<sequence length="495" mass="52365">MASLTGAVPDENANSLGRSISYHRTGSSSRASIVNVPVEHVQTVQSGIQADWPTHYPPSQPTWITRNDSTKAYYDGSDANVALKKRVKRGVGLSDARKADVWKAAAVELVATTGLTFLSITVYLQGSKASVAALAFLQALIYSLAILAAAPTSGGHLNPAITFTTFITGQATLIRSLLYIVTQLLGGIIGAGGVRLLINNEARTSHSMGGCLLQAFPVEGTATTSAASTLSNNQGLLAEMVFTIIMLFVVYGIGFDTRSIVVTFPIITPFIIGGVFGILVFVSQGLGYTAAMNPARCFGPAVIYGKNLWDPLYAFIMGPLMGAVLFGIFQILVHPTHGAEFGPVLPLNFFQTVTPDHRRSGYGPRGPGVYNCPIGGISHDQAPDQDIFHSQRLIAHSPPPLSNFPATTSSVLQVPTTTELPGASPSNSKFNLTLQIKAIMQPTGSDGYHGSAVNIIDATRPADQDLTLHQHSSLPTSPGGAAQHQPGDSDPYKDR</sequence>
<comment type="caution">
    <text evidence="9">The sequence shown here is derived from an EMBL/GenBank/DDBJ whole genome shotgun (WGS) entry which is preliminary data.</text>
</comment>
<feature type="transmembrane region" description="Helical" evidence="8">
    <location>
        <begin position="236"/>
        <end position="254"/>
    </location>
</feature>
<dbReference type="Pfam" id="PF00230">
    <property type="entry name" value="MIP"/>
    <property type="match status" value="1"/>
</dbReference>
<organism evidence="9 10">
    <name type="scientific">Ceratodon purpureus</name>
    <name type="common">Fire moss</name>
    <name type="synonym">Dicranum purpureum</name>
    <dbReference type="NCBI Taxonomy" id="3225"/>
    <lineage>
        <taxon>Eukaryota</taxon>
        <taxon>Viridiplantae</taxon>
        <taxon>Streptophyta</taxon>
        <taxon>Embryophyta</taxon>
        <taxon>Bryophyta</taxon>
        <taxon>Bryophytina</taxon>
        <taxon>Bryopsida</taxon>
        <taxon>Dicranidae</taxon>
        <taxon>Pseudoditrichales</taxon>
        <taxon>Ditrichaceae</taxon>
        <taxon>Ceratodon</taxon>
    </lineage>
</organism>
<comment type="similarity">
    <text evidence="6">Belongs to the MIP/aquaporin (TC 1.A.8) family.</text>
</comment>
<feature type="region of interest" description="Disordered" evidence="7">
    <location>
        <begin position="1"/>
        <end position="21"/>
    </location>
</feature>
<gene>
    <name evidence="9" type="ORF">KC19_3G235700</name>
</gene>
<feature type="compositionally biased region" description="Polar residues" evidence="7">
    <location>
        <begin position="12"/>
        <end position="21"/>
    </location>
</feature>
<keyword evidence="3 6" id="KW-0812">Transmembrane</keyword>
<dbReference type="Proteomes" id="UP000822688">
    <property type="component" value="Chromosome 3"/>
</dbReference>
<evidence type="ECO:0000313" key="10">
    <source>
        <dbReference type="Proteomes" id="UP000822688"/>
    </source>
</evidence>
<dbReference type="Gene3D" id="1.20.1080.10">
    <property type="entry name" value="Glycerol uptake facilitator protein"/>
    <property type="match status" value="1"/>
</dbReference>
<feature type="transmembrane region" description="Helical" evidence="8">
    <location>
        <begin position="131"/>
        <end position="150"/>
    </location>
</feature>